<dbReference type="InterPro" id="IPR018499">
    <property type="entry name" value="Tetraspanin/Peripherin"/>
</dbReference>
<keyword evidence="3" id="KW-1133">Transmembrane helix</keyword>
<evidence type="ECO:0000256" key="5">
    <source>
        <dbReference type="ARBA" id="ARBA00023180"/>
    </source>
</evidence>
<evidence type="ECO:0000313" key="6">
    <source>
        <dbReference type="EMBL" id="CAI9588075.1"/>
    </source>
</evidence>
<dbReference type="CDD" id="cd03156">
    <property type="entry name" value="uroplakin_I_like_LEL"/>
    <property type="match status" value="1"/>
</dbReference>
<keyword evidence="7" id="KW-1185">Reference proteome</keyword>
<dbReference type="Gene3D" id="1.10.1450.10">
    <property type="entry name" value="Tetraspanin"/>
    <property type="match status" value="1"/>
</dbReference>
<evidence type="ECO:0000256" key="1">
    <source>
        <dbReference type="ARBA" id="ARBA00004141"/>
    </source>
</evidence>
<gene>
    <name evidence="6" type="ORF">SPARVUS_LOCUS10696799</name>
</gene>
<dbReference type="SUPFAM" id="SSF48652">
    <property type="entry name" value="Tetraspanin"/>
    <property type="match status" value="1"/>
</dbReference>
<dbReference type="InterPro" id="IPR008952">
    <property type="entry name" value="Tetraspanin_EC2_sf"/>
</dbReference>
<evidence type="ECO:0000256" key="2">
    <source>
        <dbReference type="ARBA" id="ARBA00022692"/>
    </source>
</evidence>
<dbReference type="Proteomes" id="UP001162483">
    <property type="component" value="Unassembled WGS sequence"/>
</dbReference>
<keyword evidence="2" id="KW-0812">Transmembrane</keyword>
<reference evidence="6" key="1">
    <citation type="submission" date="2023-05" db="EMBL/GenBank/DDBJ databases">
        <authorList>
            <person name="Stuckert A."/>
        </authorList>
    </citation>
    <scope>NUCLEOTIDE SEQUENCE</scope>
</reference>
<proteinExistence type="predicted"/>
<comment type="subcellular location">
    <subcellularLocation>
        <location evidence="1">Membrane</location>
        <topology evidence="1">Multi-pass membrane protein</topology>
    </subcellularLocation>
</comment>
<evidence type="ECO:0000256" key="4">
    <source>
        <dbReference type="ARBA" id="ARBA00023136"/>
    </source>
</evidence>
<keyword evidence="4" id="KW-0472">Membrane</keyword>
<name>A0ABN9EW16_9NEOB</name>
<feature type="non-terminal residue" evidence="6">
    <location>
        <position position="151"/>
    </location>
</feature>
<organism evidence="6 7">
    <name type="scientific">Staurois parvus</name>
    <dbReference type="NCBI Taxonomy" id="386267"/>
    <lineage>
        <taxon>Eukaryota</taxon>
        <taxon>Metazoa</taxon>
        <taxon>Chordata</taxon>
        <taxon>Craniata</taxon>
        <taxon>Vertebrata</taxon>
        <taxon>Euteleostomi</taxon>
        <taxon>Amphibia</taxon>
        <taxon>Batrachia</taxon>
        <taxon>Anura</taxon>
        <taxon>Neobatrachia</taxon>
        <taxon>Ranoidea</taxon>
        <taxon>Ranidae</taxon>
        <taxon>Staurois</taxon>
    </lineage>
</organism>
<sequence>MIIFIAEIAGAVVALVYSSVAQSFLQSVLTPVLQTQYGDKQDVTSSWNNTMKDLKCCGLNNYTDFNNSYYVKNKGVYPEACCNFNTTSSCTENFAHTSKVPGCFNQILDLLKKKCSHCGRCCSWNWCLGAGSNGGVHVPVLQDRQARCHPL</sequence>
<evidence type="ECO:0000256" key="3">
    <source>
        <dbReference type="ARBA" id="ARBA00022989"/>
    </source>
</evidence>
<dbReference type="Pfam" id="PF00335">
    <property type="entry name" value="Tetraspanin"/>
    <property type="match status" value="1"/>
</dbReference>
<comment type="caution">
    <text evidence="6">The sequence shown here is derived from an EMBL/GenBank/DDBJ whole genome shotgun (WGS) entry which is preliminary data.</text>
</comment>
<protein>
    <submittedName>
        <fullName evidence="6">Uncharacterized protein</fullName>
    </submittedName>
</protein>
<dbReference type="EMBL" id="CATNWA010015921">
    <property type="protein sequence ID" value="CAI9588075.1"/>
    <property type="molecule type" value="Genomic_DNA"/>
</dbReference>
<keyword evidence="5" id="KW-0325">Glycoprotein</keyword>
<accession>A0ABN9EW16</accession>
<evidence type="ECO:0000313" key="7">
    <source>
        <dbReference type="Proteomes" id="UP001162483"/>
    </source>
</evidence>